<dbReference type="Gramene" id="A05p47450.2_BraZ1">
    <property type="protein sequence ID" value="A05p47450.2_BraZ1.CDS.1"/>
    <property type="gene ID" value="A05g47450.2_BraZ1"/>
</dbReference>
<proteinExistence type="predicted"/>
<organism evidence="1 2">
    <name type="scientific">Brassica campestris</name>
    <name type="common">Field mustard</name>
    <dbReference type="NCBI Taxonomy" id="3711"/>
    <lineage>
        <taxon>Eukaryota</taxon>
        <taxon>Viridiplantae</taxon>
        <taxon>Streptophyta</taxon>
        <taxon>Embryophyta</taxon>
        <taxon>Tracheophyta</taxon>
        <taxon>Spermatophyta</taxon>
        <taxon>Magnoliopsida</taxon>
        <taxon>eudicotyledons</taxon>
        <taxon>Gunneridae</taxon>
        <taxon>Pentapetalae</taxon>
        <taxon>rosids</taxon>
        <taxon>malvids</taxon>
        <taxon>Brassicales</taxon>
        <taxon>Brassicaceae</taxon>
        <taxon>Brassiceae</taxon>
        <taxon>Brassica</taxon>
    </lineage>
</organism>
<gene>
    <name evidence="1" type="ORF">BRAPAZ1V2_A05P47450.2</name>
</gene>
<dbReference type="Proteomes" id="UP000694005">
    <property type="component" value="Chromosome A05"/>
</dbReference>
<dbReference type="EMBL" id="LS974621">
    <property type="protein sequence ID" value="CAG7878224.1"/>
    <property type="molecule type" value="Genomic_DNA"/>
</dbReference>
<name>A0A8D9DM68_BRACM</name>
<reference evidence="1 2" key="1">
    <citation type="submission" date="2021-07" db="EMBL/GenBank/DDBJ databases">
        <authorList>
            <consortium name="Genoscope - CEA"/>
            <person name="William W."/>
        </authorList>
    </citation>
    <scope>NUCLEOTIDE SEQUENCE [LARGE SCALE GENOMIC DNA]</scope>
</reference>
<sequence length="92" mass="10280">MDFNATVAEGITNGNWWIHTSRSRNPVLSLLHNCLPPVEPILNSEADDLYLWKIGDDAPTTSFRTSLTWASACHPKARLQDLADHSQQATYS</sequence>
<dbReference type="AlphaFoldDB" id="A0A8D9DM68"/>
<accession>A0A8D9DM68</accession>
<evidence type="ECO:0000313" key="1">
    <source>
        <dbReference type="EMBL" id="CAG7878224.1"/>
    </source>
</evidence>
<evidence type="ECO:0000313" key="2">
    <source>
        <dbReference type="Proteomes" id="UP000694005"/>
    </source>
</evidence>
<protein>
    <submittedName>
        <fullName evidence="1">Uncharacterized protein</fullName>
    </submittedName>
</protein>